<dbReference type="GO" id="GO:0005524">
    <property type="term" value="F:ATP binding"/>
    <property type="evidence" value="ECO:0007669"/>
    <property type="project" value="UniProtKB-KW"/>
</dbReference>
<sequence>MRGGRLEEHGPVDEVIHTPSSPYARSLTDAVPRLAHA</sequence>
<dbReference type="Proteomes" id="UP000183015">
    <property type="component" value="Unassembled WGS sequence"/>
</dbReference>
<organism evidence="2 3">
    <name type="scientific">Streptacidiphilus jiangxiensis</name>
    <dbReference type="NCBI Taxonomy" id="235985"/>
    <lineage>
        <taxon>Bacteria</taxon>
        <taxon>Bacillati</taxon>
        <taxon>Actinomycetota</taxon>
        <taxon>Actinomycetes</taxon>
        <taxon>Kitasatosporales</taxon>
        <taxon>Streptomycetaceae</taxon>
        <taxon>Streptacidiphilus</taxon>
    </lineage>
</organism>
<evidence type="ECO:0000313" key="3">
    <source>
        <dbReference type="Proteomes" id="UP000183015"/>
    </source>
</evidence>
<evidence type="ECO:0000313" key="2">
    <source>
        <dbReference type="EMBL" id="SEM30056.1"/>
    </source>
</evidence>
<feature type="compositionally biased region" description="Basic and acidic residues" evidence="1">
    <location>
        <begin position="1"/>
        <end position="16"/>
    </location>
</feature>
<keyword evidence="3" id="KW-1185">Reference proteome</keyword>
<evidence type="ECO:0000256" key="1">
    <source>
        <dbReference type="SAM" id="MobiDB-lite"/>
    </source>
</evidence>
<accession>A0A1H7X899</accession>
<name>A0A1H7X899_STRJI</name>
<feature type="region of interest" description="Disordered" evidence="1">
    <location>
        <begin position="1"/>
        <end position="37"/>
    </location>
</feature>
<gene>
    <name evidence="2" type="ORF">SAMN05414137_12334</name>
</gene>
<keyword evidence="2" id="KW-0067">ATP-binding</keyword>
<protein>
    <submittedName>
        <fullName evidence="2">Peptide/nickel transport system ATP-binding protein</fullName>
    </submittedName>
</protein>
<dbReference type="AlphaFoldDB" id="A0A1H7X899"/>
<proteinExistence type="predicted"/>
<reference evidence="3" key="1">
    <citation type="submission" date="2016-10" db="EMBL/GenBank/DDBJ databases">
        <authorList>
            <person name="Varghese N."/>
        </authorList>
    </citation>
    <scope>NUCLEOTIDE SEQUENCE [LARGE SCALE GENOMIC DNA]</scope>
    <source>
        <strain evidence="3">DSM 45096 / BCRC 16803 / CGMCC 4.1857 / CIP 109030 / JCM 12277 / KCTC 19219 / NBRC 100920 / 33214</strain>
    </source>
</reference>
<dbReference type="STRING" id="235985.SAMN05414137_12334"/>
<keyword evidence="2" id="KW-0547">Nucleotide-binding</keyword>
<dbReference type="EMBL" id="FOAZ01000023">
    <property type="protein sequence ID" value="SEM30056.1"/>
    <property type="molecule type" value="Genomic_DNA"/>
</dbReference>